<feature type="signal peptide" evidence="4">
    <location>
        <begin position="1"/>
        <end position="29"/>
    </location>
</feature>
<evidence type="ECO:0000256" key="3">
    <source>
        <dbReference type="ARBA" id="ARBA00023263"/>
    </source>
</evidence>
<gene>
    <name evidence="6" type="ORF">ERS008530_04761</name>
</gene>
<dbReference type="Gene3D" id="2.60.40.1090">
    <property type="entry name" value="Fimbrial-type adhesion domain"/>
    <property type="match status" value="1"/>
</dbReference>
<comment type="subcellular location">
    <subcellularLocation>
        <location evidence="1">Fimbrium</location>
    </subcellularLocation>
</comment>
<dbReference type="InterPro" id="IPR050263">
    <property type="entry name" value="Bact_Fimbrial_Adh_Pro"/>
</dbReference>
<accession>A0A0T9N644</accession>
<dbReference type="InterPro" id="IPR036937">
    <property type="entry name" value="Adhesion_dom_fimbrial_sf"/>
</dbReference>
<evidence type="ECO:0000313" key="6">
    <source>
        <dbReference type="EMBL" id="CNG80448.1"/>
    </source>
</evidence>
<dbReference type="InterPro" id="IPR008966">
    <property type="entry name" value="Adhesion_dom_sf"/>
</dbReference>
<dbReference type="GO" id="GO:0043709">
    <property type="term" value="P:cell adhesion involved in single-species biofilm formation"/>
    <property type="evidence" value="ECO:0007669"/>
    <property type="project" value="TreeGrafter"/>
</dbReference>
<feature type="domain" description="Fimbrial-type adhesion" evidence="5">
    <location>
        <begin position="33"/>
        <end position="187"/>
    </location>
</feature>
<evidence type="ECO:0000256" key="4">
    <source>
        <dbReference type="SAM" id="SignalP"/>
    </source>
</evidence>
<dbReference type="RefSeq" id="WP_050074859.1">
    <property type="nucleotide sequence ID" value="NZ_CABHXJ010000037.1"/>
</dbReference>
<keyword evidence="3" id="KW-0281">Fimbrium</keyword>
<dbReference type="InterPro" id="IPR000259">
    <property type="entry name" value="Adhesion_dom_fimbrial"/>
</dbReference>
<dbReference type="GO" id="GO:0009289">
    <property type="term" value="C:pilus"/>
    <property type="evidence" value="ECO:0007669"/>
    <property type="project" value="UniProtKB-SubCell"/>
</dbReference>
<dbReference type="EMBL" id="CPZJ01000045">
    <property type="protein sequence ID" value="CNG80448.1"/>
    <property type="molecule type" value="Genomic_DNA"/>
</dbReference>
<dbReference type="AlphaFoldDB" id="A0A0T9N644"/>
<evidence type="ECO:0000313" key="7">
    <source>
        <dbReference type="Proteomes" id="UP000038750"/>
    </source>
</evidence>
<comment type="similarity">
    <text evidence="2">Belongs to the fimbrial protein family.</text>
</comment>
<evidence type="ECO:0000256" key="2">
    <source>
        <dbReference type="ARBA" id="ARBA00006671"/>
    </source>
</evidence>
<proteinExistence type="inferred from homology"/>
<dbReference type="Pfam" id="PF00419">
    <property type="entry name" value="Fimbrial"/>
    <property type="match status" value="1"/>
</dbReference>
<dbReference type="SUPFAM" id="SSF49401">
    <property type="entry name" value="Bacterial adhesins"/>
    <property type="match status" value="1"/>
</dbReference>
<sequence>MHLNSFCLKKALWVGLSVLLGVTSINTHAVTLNFSATIVQGTCSLSLDKSVLPLGSVNQASLISGTLVNLQPFTLTADNCNGATGGSLQPVITVAGAGSLQDGKWLFRSSDSDVGGAGVILVQSATQPIYASTEVKSGDYFPLAAVGQAPVNKVLPFFAGVSCGGSTGCATLKPGQLTANVNFVFAYR</sequence>
<dbReference type="eggNOG" id="ENOG5033X68">
    <property type="taxonomic scope" value="Bacteria"/>
</dbReference>
<dbReference type="OrthoDB" id="6472246at2"/>
<evidence type="ECO:0000256" key="1">
    <source>
        <dbReference type="ARBA" id="ARBA00004561"/>
    </source>
</evidence>
<dbReference type="STRING" id="631.CH53_2450"/>
<dbReference type="PANTHER" id="PTHR33420">
    <property type="entry name" value="FIMBRIAL SUBUNIT ELFA-RELATED"/>
    <property type="match status" value="1"/>
</dbReference>
<feature type="chain" id="PRO_5006693703" evidence="4">
    <location>
        <begin position="30"/>
        <end position="188"/>
    </location>
</feature>
<evidence type="ECO:0000259" key="5">
    <source>
        <dbReference type="Pfam" id="PF00419"/>
    </source>
</evidence>
<organism evidence="6 7">
    <name type="scientific">Yersinia intermedia</name>
    <dbReference type="NCBI Taxonomy" id="631"/>
    <lineage>
        <taxon>Bacteria</taxon>
        <taxon>Pseudomonadati</taxon>
        <taxon>Pseudomonadota</taxon>
        <taxon>Gammaproteobacteria</taxon>
        <taxon>Enterobacterales</taxon>
        <taxon>Yersiniaceae</taxon>
        <taxon>Yersinia</taxon>
    </lineage>
</organism>
<protein>
    <submittedName>
        <fullName evidence="6">Fimbrial protein BcfF</fullName>
    </submittedName>
</protein>
<dbReference type="Proteomes" id="UP000038750">
    <property type="component" value="Unassembled WGS sequence"/>
</dbReference>
<dbReference type="PANTHER" id="PTHR33420:SF14">
    <property type="entry name" value="TYPE 1 FIMBRIN D-MANNOSE SPECIFIC ADHESIN"/>
    <property type="match status" value="1"/>
</dbReference>
<reference evidence="6 7" key="1">
    <citation type="submission" date="2015-03" db="EMBL/GenBank/DDBJ databases">
        <authorList>
            <person name="Murphy D."/>
        </authorList>
    </citation>
    <scope>NUCLEOTIDE SEQUENCE [LARGE SCALE GENOMIC DNA]</scope>
    <source>
        <strain evidence="6 7">BR165/97</strain>
    </source>
</reference>
<keyword evidence="4" id="KW-0732">Signal</keyword>
<name>A0A0T9N644_YERIN</name>